<accession>A0A0F9ATW3</accession>
<evidence type="ECO:0000313" key="1">
    <source>
        <dbReference type="EMBL" id="KKK75631.1"/>
    </source>
</evidence>
<protein>
    <submittedName>
        <fullName evidence="1">Uncharacterized protein</fullName>
    </submittedName>
</protein>
<feature type="non-terminal residue" evidence="1">
    <location>
        <position position="1"/>
    </location>
</feature>
<gene>
    <name evidence="1" type="ORF">LCGC14_2871790</name>
</gene>
<reference evidence="1" key="1">
    <citation type="journal article" date="2015" name="Nature">
        <title>Complex archaea that bridge the gap between prokaryotes and eukaryotes.</title>
        <authorList>
            <person name="Spang A."/>
            <person name="Saw J.H."/>
            <person name="Jorgensen S.L."/>
            <person name="Zaremba-Niedzwiedzka K."/>
            <person name="Martijn J."/>
            <person name="Lind A.E."/>
            <person name="van Eijk R."/>
            <person name="Schleper C."/>
            <person name="Guy L."/>
            <person name="Ettema T.J."/>
        </authorList>
    </citation>
    <scope>NUCLEOTIDE SEQUENCE</scope>
</reference>
<comment type="caution">
    <text evidence="1">The sequence shown here is derived from an EMBL/GenBank/DDBJ whole genome shotgun (WGS) entry which is preliminary data.</text>
</comment>
<name>A0A0F9ATW3_9ZZZZ</name>
<sequence>QTTQQAAIDALSAVSGATNEHVLTKDTATGNAKWKASAGGGTGFGRPLVFTPQMSEPPATNFATLDTRNYHPVLDFDATTNESTIFRGVLPAGYASGGLTVYIHYAMTSAVADTVDWDVSFERIGDQQLDIDGDSFAAVNSVDNTTVPGTSGNVDVVSVAFTDGADMDSIAAGESFRIKITRDAANDDATGDAEILFVVVKET</sequence>
<proteinExistence type="predicted"/>
<dbReference type="EMBL" id="LAZR01055775">
    <property type="protein sequence ID" value="KKK75631.1"/>
    <property type="molecule type" value="Genomic_DNA"/>
</dbReference>
<dbReference type="AlphaFoldDB" id="A0A0F9ATW3"/>
<organism evidence="1">
    <name type="scientific">marine sediment metagenome</name>
    <dbReference type="NCBI Taxonomy" id="412755"/>
    <lineage>
        <taxon>unclassified sequences</taxon>
        <taxon>metagenomes</taxon>
        <taxon>ecological metagenomes</taxon>
    </lineage>
</organism>